<dbReference type="Gene3D" id="3.40.50.1000">
    <property type="entry name" value="HAD superfamily/HAD-like"/>
    <property type="match status" value="1"/>
</dbReference>
<dbReference type="STRING" id="1440053.GCA_000718095_04926"/>
<gene>
    <name evidence="1" type="ORF">Y717_18370</name>
</gene>
<dbReference type="EMBL" id="AZSP01000028">
    <property type="protein sequence ID" value="PVE13437.1"/>
    <property type="molecule type" value="Genomic_DNA"/>
</dbReference>
<dbReference type="AlphaFoldDB" id="A0A2T7TEB5"/>
<dbReference type="GO" id="GO:0006281">
    <property type="term" value="P:DNA repair"/>
    <property type="evidence" value="ECO:0007669"/>
    <property type="project" value="TreeGrafter"/>
</dbReference>
<dbReference type="PANTHER" id="PTHR43434">
    <property type="entry name" value="PHOSPHOGLYCOLATE PHOSPHATASE"/>
    <property type="match status" value="1"/>
</dbReference>
<dbReference type="SFLD" id="SFLDS00003">
    <property type="entry name" value="Haloacid_Dehalogenase"/>
    <property type="match status" value="1"/>
</dbReference>
<dbReference type="InterPro" id="IPR023214">
    <property type="entry name" value="HAD_sf"/>
</dbReference>
<name>A0A2T7TEB5_9ACTN</name>
<dbReference type="InterPro" id="IPR036412">
    <property type="entry name" value="HAD-like_sf"/>
</dbReference>
<dbReference type="SFLD" id="SFLDG01129">
    <property type="entry name" value="C1.5:_HAD__Beta-PGM__Phosphata"/>
    <property type="match status" value="1"/>
</dbReference>
<dbReference type="PANTHER" id="PTHR43434:SF16">
    <property type="entry name" value="BLL8046 PROTEIN"/>
    <property type="match status" value="1"/>
</dbReference>
<evidence type="ECO:0000313" key="2">
    <source>
        <dbReference type="Proteomes" id="UP000245992"/>
    </source>
</evidence>
<dbReference type="RefSeq" id="WP_030353915.1">
    <property type="nucleotide sequence ID" value="NZ_AZSP01000028.1"/>
</dbReference>
<dbReference type="GO" id="GO:0005829">
    <property type="term" value="C:cytosol"/>
    <property type="evidence" value="ECO:0007669"/>
    <property type="project" value="TreeGrafter"/>
</dbReference>
<proteinExistence type="predicted"/>
<reference evidence="1 2" key="1">
    <citation type="submission" date="2013-12" db="EMBL/GenBank/DDBJ databases">
        <title>Annotated genome of Streptomyces scopuliridis.</title>
        <authorList>
            <person name="Olson J.B."/>
        </authorList>
    </citation>
    <scope>NUCLEOTIDE SEQUENCE [LARGE SCALE GENOMIC DNA]</scope>
    <source>
        <strain evidence="1 2">RB72</strain>
    </source>
</reference>
<dbReference type="GO" id="GO:0008967">
    <property type="term" value="F:phosphoglycolate phosphatase activity"/>
    <property type="evidence" value="ECO:0007669"/>
    <property type="project" value="TreeGrafter"/>
</dbReference>
<dbReference type="OrthoDB" id="9793014at2"/>
<keyword evidence="1" id="KW-0378">Hydrolase</keyword>
<dbReference type="InterPro" id="IPR006439">
    <property type="entry name" value="HAD-SF_hydro_IA"/>
</dbReference>
<dbReference type="InterPro" id="IPR050155">
    <property type="entry name" value="HAD-like_hydrolase_sf"/>
</dbReference>
<dbReference type="NCBIfam" id="TIGR01549">
    <property type="entry name" value="HAD-SF-IA-v1"/>
    <property type="match status" value="1"/>
</dbReference>
<dbReference type="SUPFAM" id="SSF56784">
    <property type="entry name" value="HAD-like"/>
    <property type="match status" value="1"/>
</dbReference>
<dbReference type="InterPro" id="IPR023198">
    <property type="entry name" value="PGP-like_dom2"/>
</dbReference>
<organism evidence="1 2">
    <name type="scientific">Streptomyces scopuliridis RB72</name>
    <dbReference type="NCBI Taxonomy" id="1440053"/>
    <lineage>
        <taxon>Bacteria</taxon>
        <taxon>Bacillati</taxon>
        <taxon>Actinomycetota</taxon>
        <taxon>Actinomycetes</taxon>
        <taxon>Kitasatosporales</taxon>
        <taxon>Streptomycetaceae</taxon>
        <taxon>Streptomyces</taxon>
    </lineage>
</organism>
<comment type="caution">
    <text evidence="1">The sequence shown here is derived from an EMBL/GenBank/DDBJ whole genome shotgun (WGS) entry which is preliminary data.</text>
</comment>
<dbReference type="Gene3D" id="1.10.150.240">
    <property type="entry name" value="Putative phosphatase, domain 2"/>
    <property type="match status" value="1"/>
</dbReference>
<sequence>MATRAALFDIDGTLVDTNHLHVTAWWEAFRQAGHTVPMSAIHRAIGLGSGELIAHLLGDERDRGQDARISAAHTTLYGTCLDRLPAFEGAGDLLRSLADRGWRIVLATSAGEAEITALRAAIDADDVILGTTGADDVPAGKPAPYPVDRALALAGVPAELAVFVGDSVWDMEAATRAGVRPVALLSGGIPRAALESTGAVEVYEDPTDLLARLDTSLFAELDGR</sequence>
<accession>A0A2T7TEB5</accession>
<dbReference type="Pfam" id="PF00702">
    <property type="entry name" value="Hydrolase"/>
    <property type="match status" value="1"/>
</dbReference>
<evidence type="ECO:0000313" key="1">
    <source>
        <dbReference type="EMBL" id="PVE13437.1"/>
    </source>
</evidence>
<keyword evidence="2" id="KW-1185">Reference proteome</keyword>
<protein>
    <submittedName>
        <fullName evidence="1">HAD family hydrolase</fullName>
    </submittedName>
</protein>
<dbReference type="Proteomes" id="UP000245992">
    <property type="component" value="Unassembled WGS sequence"/>
</dbReference>